<dbReference type="Proteomes" id="UP000766486">
    <property type="component" value="Unassembled WGS sequence"/>
</dbReference>
<reference evidence="3 4" key="1">
    <citation type="submission" date="2019-06" db="EMBL/GenBank/DDBJ databases">
        <authorList>
            <person name="Broberg M."/>
        </authorList>
    </citation>
    <scope>NUCLEOTIDE SEQUENCE [LARGE SCALE GENOMIC DNA]</scope>
</reference>
<dbReference type="PANTHER" id="PTHR32440:SF0">
    <property type="entry name" value="PHOSPHATASE DCR2-RELATED"/>
    <property type="match status" value="1"/>
</dbReference>
<evidence type="ECO:0000313" key="3">
    <source>
        <dbReference type="EMBL" id="VUC24891.1"/>
    </source>
</evidence>
<accession>A0ABY6U4R1</accession>
<comment type="caution">
    <text evidence="3">The sequence shown here is derived from an EMBL/GenBank/DDBJ whole genome shotgun (WGS) entry which is preliminary data.</text>
</comment>
<evidence type="ECO:0000259" key="2">
    <source>
        <dbReference type="Pfam" id="PF00149"/>
    </source>
</evidence>
<dbReference type="InterPro" id="IPR029052">
    <property type="entry name" value="Metallo-depent_PP-like"/>
</dbReference>
<dbReference type="CDD" id="cd07383">
    <property type="entry name" value="MPP_Dcr2"/>
    <property type="match status" value="1"/>
</dbReference>
<feature type="domain" description="Calcineurin-like phosphoesterase" evidence="2">
    <location>
        <begin position="178"/>
        <end position="433"/>
    </location>
</feature>
<sequence>MESTLVSSDSSHSIITDVTVIFGPCNNASSVRASEAWRWNYVPKDLHLNSCKETAWLYFSQAKEEELTIGDQVVLEIRASEPKDSSIDTSWESRPAGLWLLKGGYKEGTDDSFVTGVDVLFGEDAVEPRPGWALVRSSLRLHADPSVPAAQVTVRHGKAKPKPGKTPPLIARTDAKFKMVQISDTHMVTGPGMCKDAIDAHGNHLPESVADPLTMEFIGEILDIEQPDLVILNGDQLHHDIADSQSALFKVASPMIHRQIPYAFVFGNHDSEGTHALSRAAQMSLYQNLPYSICFPGPEDVEGVGNYFIEILSPSNQRPFSTLFFLDSHGQIESQVKNPDYDWIKRSQINWFTNTSQTLRKRREGRDTNRTSGAPHLSLAFMHIPLPELADDSRLQVGGQRREPTEGPSFNSHFYDVLQQEKIAAVGFGHDHVNDFCALDTSQKDFEQTYKGPWLCYGGGSGFGGYCSYGKERYHRRARVWELDSMNRGIRTWKRLEYAQERTDELTLVKDGLVVRPQEVTALEMEL</sequence>
<name>A0ABY6U4R1_BIOOC</name>
<feature type="region of interest" description="Disordered" evidence="1">
    <location>
        <begin position="150"/>
        <end position="169"/>
    </location>
</feature>
<dbReference type="PANTHER" id="PTHR32440">
    <property type="entry name" value="PHOSPHATASE DCR2-RELATED-RELATED"/>
    <property type="match status" value="1"/>
</dbReference>
<dbReference type="Gene3D" id="3.60.21.10">
    <property type="match status" value="1"/>
</dbReference>
<proteinExistence type="predicted"/>
<organism evidence="3 4">
    <name type="scientific">Bionectria ochroleuca</name>
    <name type="common">Gliocladium roseum</name>
    <dbReference type="NCBI Taxonomy" id="29856"/>
    <lineage>
        <taxon>Eukaryota</taxon>
        <taxon>Fungi</taxon>
        <taxon>Dikarya</taxon>
        <taxon>Ascomycota</taxon>
        <taxon>Pezizomycotina</taxon>
        <taxon>Sordariomycetes</taxon>
        <taxon>Hypocreomycetidae</taxon>
        <taxon>Hypocreales</taxon>
        <taxon>Bionectriaceae</taxon>
        <taxon>Clonostachys</taxon>
    </lineage>
</organism>
<gene>
    <name evidence="3" type="ORF">CLO192961_LOCUS154623</name>
</gene>
<dbReference type="EMBL" id="CABFNS010000729">
    <property type="protein sequence ID" value="VUC24891.1"/>
    <property type="molecule type" value="Genomic_DNA"/>
</dbReference>
<evidence type="ECO:0000313" key="4">
    <source>
        <dbReference type="Proteomes" id="UP000766486"/>
    </source>
</evidence>
<dbReference type="InterPro" id="IPR004843">
    <property type="entry name" value="Calcineurin-like_PHP"/>
</dbReference>
<dbReference type="Pfam" id="PF00149">
    <property type="entry name" value="Metallophos"/>
    <property type="match status" value="1"/>
</dbReference>
<keyword evidence="4" id="KW-1185">Reference proteome</keyword>
<dbReference type="SUPFAM" id="SSF56300">
    <property type="entry name" value="Metallo-dependent phosphatases"/>
    <property type="match status" value="1"/>
</dbReference>
<evidence type="ECO:0000256" key="1">
    <source>
        <dbReference type="SAM" id="MobiDB-lite"/>
    </source>
</evidence>
<protein>
    <recommendedName>
        <fullName evidence="2">Calcineurin-like phosphoesterase domain-containing protein</fullName>
    </recommendedName>
</protein>